<evidence type="ECO:0000313" key="2">
    <source>
        <dbReference type="Proteomes" id="UP000788426"/>
    </source>
</evidence>
<sequence length="190" mass="22371">MPSLKNKIIVMFLGGFLFVLSCCNIYRPYLRAELIAVVDNYPQDYMKYKDMIDYSREITFCFKIKNTSKHNIFIPINNQINNIYYSFIEVSTANRSTIAPSHLLRNSNTELRMGDSTIMYVHLMDKQLSELDLKKSHNTINKLRKKLKYKYCIDEKDDKLSTGQIPQIEFCCSSNIKYVYRAADKLHVYE</sequence>
<protein>
    <recommendedName>
        <fullName evidence="3">Lipoprotein</fullName>
    </recommendedName>
</protein>
<reference evidence="1 2" key="1">
    <citation type="submission" date="2021-07" db="EMBL/GenBank/DDBJ databases">
        <title>Genomic diversity and antimicrobial resistance of Prevotella spp. isolated from chronic lung disease airways.</title>
        <authorList>
            <person name="Webb K.A."/>
            <person name="Olagoke O.S."/>
            <person name="Baird T."/>
            <person name="Neill J."/>
            <person name="Pham A."/>
            <person name="Wells T.J."/>
            <person name="Ramsay K.A."/>
            <person name="Bell S.C."/>
            <person name="Sarovich D.S."/>
            <person name="Price E.P."/>
        </authorList>
    </citation>
    <scope>NUCLEOTIDE SEQUENCE [LARGE SCALE GENOMIC DNA]</scope>
    <source>
        <strain evidence="1 2">SCHI0011.S.12</strain>
    </source>
</reference>
<dbReference type="EMBL" id="JAHXCT010000004">
    <property type="protein sequence ID" value="MBW4769333.1"/>
    <property type="molecule type" value="Genomic_DNA"/>
</dbReference>
<dbReference type="PROSITE" id="PS51257">
    <property type="entry name" value="PROKAR_LIPOPROTEIN"/>
    <property type="match status" value="1"/>
</dbReference>
<accession>A0ABS6YCP1</accession>
<dbReference type="RefSeq" id="WP_219481225.1">
    <property type="nucleotide sequence ID" value="NZ_JAHXCT010000004.1"/>
</dbReference>
<keyword evidence="2" id="KW-1185">Reference proteome</keyword>
<gene>
    <name evidence="1" type="ORF">KZO38_06100</name>
</gene>
<evidence type="ECO:0000313" key="1">
    <source>
        <dbReference type="EMBL" id="MBW4769333.1"/>
    </source>
</evidence>
<dbReference type="Proteomes" id="UP000788426">
    <property type="component" value="Unassembled WGS sequence"/>
</dbReference>
<comment type="caution">
    <text evidence="1">The sequence shown here is derived from an EMBL/GenBank/DDBJ whole genome shotgun (WGS) entry which is preliminary data.</text>
</comment>
<evidence type="ECO:0008006" key="3">
    <source>
        <dbReference type="Google" id="ProtNLM"/>
    </source>
</evidence>
<organism evidence="1 2">
    <name type="scientific">Hoylesella nanceiensis</name>
    <dbReference type="NCBI Taxonomy" id="425941"/>
    <lineage>
        <taxon>Bacteria</taxon>
        <taxon>Pseudomonadati</taxon>
        <taxon>Bacteroidota</taxon>
        <taxon>Bacteroidia</taxon>
        <taxon>Bacteroidales</taxon>
        <taxon>Prevotellaceae</taxon>
        <taxon>Hoylesella</taxon>
    </lineage>
</organism>
<name>A0ABS6YCP1_9BACT</name>
<proteinExistence type="predicted"/>